<dbReference type="GO" id="GO:0005524">
    <property type="term" value="F:ATP binding"/>
    <property type="evidence" value="ECO:0007669"/>
    <property type="project" value="UniProtKB-KW"/>
</dbReference>
<dbReference type="PANTHER" id="PTHR43740">
    <property type="entry name" value="LEUCYL-TRNA SYNTHETASE"/>
    <property type="match status" value="1"/>
</dbReference>
<evidence type="ECO:0000256" key="7">
    <source>
        <dbReference type="ARBA" id="ARBA00023146"/>
    </source>
</evidence>
<keyword evidence="3" id="KW-0436">Ligase</keyword>
<dbReference type="InterPro" id="IPR002302">
    <property type="entry name" value="Leu-tRNA-ligase"/>
</dbReference>
<proteinExistence type="inferred from homology"/>
<comment type="caution">
    <text evidence="8">The sequence shown here is derived from an EMBL/GenBank/DDBJ whole genome shotgun (WGS) entry which is preliminary data.</text>
</comment>
<protein>
    <recommendedName>
        <fullName evidence="2">leucine--tRNA ligase</fullName>
        <ecNumber evidence="2">6.1.1.4</ecNumber>
    </recommendedName>
</protein>
<keyword evidence="6" id="KW-0648">Protein biosynthesis</keyword>
<evidence type="ECO:0000256" key="2">
    <source>
        <dbReference type="ARBA" id="ARBA00013164"/>
    </source>
</evidence>
<evidence type="ECO:0000256" key="3">
    <source>
        <dbReference type="ARBA" id="ARBA00022598"/>
    </source>
</evidence>
<dbReference type="GO" id="GO:0006429">
    <property type="term" value="P:leucyl-tRNA aminoacylation"/>
    <property type="evidence" value="ECO:0007669"/>
    <property type="project" value="InterPro"/>
</dbReference>
<keyword evidence="7 8" id="KW-0030">Aminoacyl-tRNA synthetase</keyword>
<organism evidence="8">
    <name type="scientific">mine drainage metagenome</name>
    <dbReference type="NCBI Taxonomy" id="410659"/>
    <lineage>
        <taxon>unclassified sequences</taxon>
        <taxon>metagenomes</taxon>
        <taxon>ecological metagenomes</taxon>
    </lineage>
</organism>
<accession>T1BRW4</accession>
<dbReference type="SUPFAM" id="SSF52374">
    <property type="entry name" value="Nucleotidylyl transferase"/>
    <property type="match status" value="1"/>
</dbReference>
<sequence>MRDIGLVSAGEPFTDLLTQGMVLNHIYSCTGADGRRRYFNPADVSARRDANGAEIFEARTREGETVRVEYGGLGKMSKSENNGVDPEGLVA</sequence>
<dbReference type="EC" id="6.1.1.4" evidence="2"/>
<feature type="non-terminal residue" evidence="8">
    <location>
        <position position="91"/>
    </location>
</feature>
<comment type="similarity">
    <text evidence="1">Belongs to the class-I aminoacyl-tRNA synthetase family.</text>
</comment>
<dbReference type="EMBL" id="AUZZ01003526">
    <property type="protein sequence ID" value="EQD56715.1"/>
    <property type="molecule type" value="Genomic_DNA"/>
</dbReference>
<dbReference type="GO" id="GO:0005829">
    <property type="term" value="C:cytosol"/>
    <property type="evidence" value="ECO:0007669"/>
    <property type="project" value="TreeGrafter"/>
</dbReference>
<keyword evidence="4" id="KW-0547">Nucleotide-binding</keyword>
<dbReference type="GO" id="GO:0004823">
    <property type="term" value="F:leucine-tRNA ligase activity"/>
    <property type="evidence" value="ECO:0007669"/>
    <property type="project" value="UniProtKB-EC"/>
</dbReference>
<dbReference type="AlphaFoldDB" id="T1BRW4"/>
<name>T1BRW4_9ZZZZ</name>
<reference evidence="8" key="1">
    <citation type="submission" date="2013-08" db="EMBL/GenBank/DDBJ databases">
        <authorList>
            <person name="Mendez C."/>
            <person name="Richter M."/>
            <person name="Ferrer M."/>
            <person name="Sanchez J."/>
        </authorList>
    </citation>
    <scope>NUCLEOTIDE SEQUENCE</scope>
</reference>
<dbReference type="Gene3D" id="2.20.28.290">
    <property type="match status" value="1"/>
</dbReference>
<reference evidence="8" key="2">
    <citation type="journal article" date="2014" name="ISME J.">
        <title>Microbial stratification in low pH oxic and suboxic macroscopic growths along an acid mine drainage.</title>
        <authorList>
            <person name="Mendez-Garcia C."/>
            <person name="Mesa V."/>
            <person name="Sprenger R.R."/>
            <person name="Richter M."/>
            <person name="Diez M.S."/>
            <person name="Solano J."/>
            <person name="Bargiela R."/>
            <person name="Golyshina O.V."/>
            <person name="Manteca A."/>
            <person name="Ramos J.L."/>
            <person name="Gallego J.R."/>
            <person name="Llorente I."/>
            <person name="Martins Dos Santos V.A."/>
            <person name="Jensen O.N."/>
            <person name="Pelaez A.I."/>
            <person name="Sanchez J."/>
            <person name="Ferrer M."/>
        </authorList>
    </citation>
    <scope>NUCLEOTIDE SEQUENCE</scope>
</reference>
<evidence type="ECO:0000256" key="6">
    <source>
        <dbReference type="ARBA" id="ARBA00022917"/>
    </source>
</evidence>
<evidence type="ECO:0000256" key="1">
    <source>
        <dbReference type="ARBA" id="ARBA00005594"/>
    </source>
</evidence>
<gene>
    <name evidence="8" type="ORF">B2A_05129</name>
</gene>
<evidence type="ECO:0000313" key="8">
    <source>
        <dbReference type="EMBL" id="EQD56715.1"/>
    </source>
</evidence>
<keyword evidence="5" id="KW-0067">ATP-binding</keyword>
<evidence type="ECO:0000256" key="5">
    <source>
        <dbReference type="ARBA" id="ARBA00022840"/>
    </source>
</evidence>
<evidence type="ECO:0000256" key="4">
    <source>
        <dbReference type="ARBA" id="ARBA00022741"/>
    </source>
</evidence>
<dbReference type="PANTHER" id="PTHR43740:SF2">
    <property type="entry name" value="LEUCINE--TRNA LIGASE, MITOCHONDRIAL"/>
    <property type="match status" value="1"/>
</dbReference>